<proteinExistence type="inferred from homology"/>
<keyword evidence="5" id="KW-1005">Bacterial flagellum biogenesis</keyword>
<accession>A0A7C5SZ51</accession>
<dbReference type="PANTHER" id="PTHR34982">
    <property type="entry name" value="YOP PROTEINS TRANSLOCATION PROTEIN L"/>
    <property type="match status" value="1"/>
</dbReference>
<evidence type="ECO:0000256" key="4">
    <source>
        <dbReference type="ARBA" id="ARBA00022448"/>
    </source>
</evidence>
<keyword evidence="6" id="KW-0653">Protein transport</keyword>
<dbReference type="GO" id="GO:0015031">
    <property type="term" value="P:protein transport"/>
    <property type="evidence" value="ECO:0007669"/>
    <property type="project" value="UniProtKB-KW"/>
</dbReference>
<dbReference type="EMBL" id="DSAC01000066">
    <property type="protein sequence ID" value="HHO74049.1"/>
    <property type="molecule type" value="Genomic_DNA"/>
</dbReference>
<keyword evidence="8" id="KW-0175">Coiled coil</keyword>
<dbReference type="PANTHER" id="PTHR34982:SF1">
    <property type="entry name" value="FLAGELLAR ASSEMBLY PROTEIN FLIH"/>
    <property type="match status" value="1"/>
</dbReference>
<keyword evidence="7" id="KW-1006">Bacterial flagellum protein export</keyword>
<evidence type="ECO:0000256" key="8">
    <source>
        <dbReference type="SAM" id="Coils"/>
    </source>
</evidence>
<comment type="caution">
    <text evidence="10">The sequence shown here is derived from an EMBL/GenBank/DDBJ whole genome shotgun (WGS) entry which is preliminary data.</text>
</comment>
<sequence length="221" mass="25969">MHEDFKPLHLVEYVLPKEAEEGKDEKLKKQQLLKQIEALKNTIRVLEMEILECKEKNQELARLNSKLMEEKNLLEAEKRALEEKIAELKALKGYVEGLYQALLEKFSQVEYKVRNEIKDTALNIAKRLYLTEKLPKEDVVLRSLQRALNSGISLKGHVKLRLNPHDLPAVEEFLKTLDLKDVQLELIKDEHLNRGEFSIETADFWIERRLEDLLMDIEEEL</sequence>
<evidence type="ECO:0000259" key="9">
    <source>
        <dbReference type="Pfam" id="PF02108"/>
    </source>
</evidence>
<evidence type="ECO:0000256" key="5">
    <source>
        <dbReference type="ARBA" id="ARBA00022795"/>
    </source>
</evidence>
<reference evidence="10" key="1">
    <citation type="journal article" date="2020" name="mSystems">
        <title>Genome- and Community-Level Interaction Insights into Carbon Utilization and Element Cycling Functions of Hydrothermarchaeota in Hydrothermal Sediment.</title>
        <authorList>
            <person name="Zhou Z."/>
            <person name="Liu Y."/>
            <person name="Xu W."/>
            <person name="Pan J."/>
            <person name="Luo Z.H."/>
            <person name="Li M."/>
        </authorList>
    </citation>
    <scope>NUCLEOTIDE SEQUENCE [LARGE SCALE GENOMIC DNA]</scope>
    <source>
        <strain evidence="10">SpSt-114</strain>
    </source>
</reference>
<evidence type="ECO:0000313" key="10">
    <source>
        <dbReference type="EMBL" id="HHO74049.1"/>
    </source>
</evidence>
<evidence type="ECO:0000256" key="2">
    <source>
        <dbReference type="ARBA" id="ARBA00006602"/>
    </source>
</evidence>
<name>A0A7C5SZ51_9AQUI</name>
<feature type="coiled-coil region" evidence="8">
    <location>
        <begin position="22"/>
        <end position="91"/>
    </location>
</feature>
<evidence type="ECO:0000256" key="1">
    <source>
        <dbReference type="ARBA" id="ARBA00003041"/>
    </source>
</evidence>
<dbReference type="Pfam" id="PF02108">
    <property type="entry name" value="FliH"/>
    <property type="match status" value="1"/>
</dbReference>
<evidence type="ECO:0000256" key="7">
    <source>
        <dbReference type="ARBA" id="ARBA00023225"/>
    </source>
</evidence>
<keyword evidence="4" id="KW-0813">Transport</keyword>
<dbReference type="GO" id="GO:0005829">
    <property type="term" value="C:cytosol"/>
    <property type="evidence" value="ECO:0007669"/>
    <property type="project" value="TreeGrafter"/>
</dbReference>
<dbReference type="InterPro" id="IPR018035">
    <property type="entry name" value="Flagellar_FliH/T3SS_HrpE"/>
</dbReference>
<feature type="domain" description="Flagellar assembly protein FliH/Type III secretion system HrpE" evidence="9">
    <location>
        <begin position="95"/>
        <end position="210"/>
    </location>
</feature>
<protein>
    <recommendedName>
        <fullName evidence="3">Flagellar assembly protein FliH</fullName>
    </recommendedName>
</protein>
<dbReference type="InterPro" id="IPR051472">
    <property type="entry name" value="T3SS_Stator/FliH"/>
</dbReference>
<evidence type="ECO:0000256" key="3">
    <source>
        <dbReference type="ARBA" id="ARBA00016507"/>
    </source>
</evidence>
<comment type="function">
    <text evidence="1">Needed for flagellar regrowth and assembly.</text>
</comment>
<dbReference type="GO" id="GO:0044781">
    <property type="term" value="P:bacterial-type flagellum organization"/>
    <property type="evidence" value="ECO:0007669"/>
    <property type="project" value="UniProtKB-KW"/>
</dbReference>
<gene>
    <name evidence="10" type="ORF">ENN04_05345</name>
</gene>
<comment type="similarity">
    <text evidence="2">Belongs to the FliH family.</text>
</comment>
<organism evidence="10">
    <name type="scientific">Thermocrinis ruber</name>
    <dbReference type="NCBI Taxonomy" id="75906"/>
    <lineage>
        <taxon>Bacteria</taxon>
        <taxon>Pseudomonadati</taxon>
        <taxon>Aquificota</taxon>
        <taxon>Aquificia</taxon>
        <taxon>Aquificales</taxon>
        <taxon>Aquificaceae</taxon>
        <taxon>Thermocrinis</taxon>
    </lineage>
</organism>
<evidence type="ECO:0000256" key="6">
    <source>
        <dbReference type="ARBA" id="ARBA00022927"/>
    </source>
</evidence>
<dbReference type="AlphaFoldDB" id="A0A7C5SZ51"/>